<feature type="region of interest" description="Disordered" evidence="1">
    <location>
        <begin position="36"/>
        <end position="97"/>
    </location>
</feature>
<dbReference type="AlphaFoldDB" id="A0A9D9EI82"/>
<evidence type="ECO:0000256" key="2">
    <source>
        <dbReference type="SAM" id="Phobius"/>
    </source>
</evidence>
<evidence type="ECO:0008006" key="5">
    <source>
        <dbReference type="Google" id="ProtNLM"/>
    </source>
</evidence>
<feature type="compositionally biased region" description="Polar residues" evidence="1">
    <location>
        <begin position="38"/>
        <end position="54"/>
    </location>
</feature>
<keyword evidence="2" id="KW-0472">Membrane</keyword>
<evidence type="ECO:0000256" key="1">
    <source>
        <dbReference type="SAM" id="MobiDB-lite"/>
    </source>
</evidence>
<proteinExistence type="predicted"/>
<gene>
    <name evidence="3" type="ORF">IAC32_06765</name>
</gene>
<protein>
    <recommendedName>
        <fullName evidence="5">DUF4834 family protein</fullName>
    </recommendedName>
</protein>
<evidence type="ECO:0000313" key="3">
    <source>
        <dbReference type="EMBL" id="MBO8447428.1"/>
    </source>
</evidence>
<feature type="transmembrane region" description="Helical" evidence="2">
    <location>
        <begin position="6"/>
        <end position="26"/>
    </location>
</feature>
<comment type="caution">
    <text evidence="3">The sequence shown here is derived from an EMBL/GenBank/DDBJ whole genome shotgun (WGS) entry which is preliminary data.</text>
</comment>
<keyword evidence="2" id="KW-0812">Transmembrane</keyword>
<name>A0A9D9EI82_9BACT</name>
<organism evidence="3 4">
    <name type="scientific">Candidatus Enterocola intestinipullorum</name>
    <dbReference type="NCBI Taxonomy" id="2840783"/>
    <lineage>
        <taxon>Bacteria</taxon>
        <taxon>Pseudomonadati</taxon>
        <taxon>Bacteroidota</taxon>
        <taxon>Bacteroidia</taxon>
        <taxon>Bacteroidales</taxon>
        <taxon>Candidatus Enterocola</taxon>
    </lineage>
</organism>
<reference evidence="3" key="1">
    <citation type="submission" date="2020-10" db="EMBL/GenBank/DDBJ databases">
        <authorList>
            <person name="Gilroy R."/>
        </authorList>
    </citation>
    <scope>NUCLEOTIDE SEQUENCE</scope>
    <source>
        <strain evidence="3">D3-1215</strain>
    </source>
</reference>
<reference evidence="3" key="2">
    <citation type="journal article" date="2021" name="PeerJ">
        <title>Extensive microbial diversity within the chicken gut microbiome revealed by metagenomics and culture.</title>
        <authorList>
            <person name="Gilroy R."/>
            <person name="Ravi A."/>
            <person name="Getino M."/>
            <person name="Pursley I."/>
            <person name="Horton D.L."/>
            <person name="Alikhan N.F."/>
            <person name="Baker D."/>
            <person name="Gharbi K."/>
            <person name="Hall N."/>
            <person name="Watson M."/>
            <person name="Adriaenssens E.M."/>
            <person name="Foster-Nyarko E."/>
            <person name="Jarju S."/>
            <person name="Secka A."/>
            <person name="Antonio M."/>
            <person name="Oren A."/>
            <person name="Chaudhuri R.R."/>
            <person name="La Ragione R."/>
            <person name="Hildebrand F."/>
            <person name="Pallen M.J."/>
        </authorList>
    </citation>
    <scope>NUCLEOTIDE SEQUENCE</scope>
    <source>
        <strain evidence="3">D3-1215</strain>
    </source>
</reference>
<feature type="compositionally biased region" description="Basic and acidic residues" evidence="1">
    <location>
        <begin position="82"/>
        <end position="91"/>
    </location>
</feature>
<evidence type="ECO:0000313" key="4">
    <source>
        <dbReference type="Proteomes" id="UP000823637"/>
    </source>
</evidence>
<dbReference type="Proteomes" id="UP000823637">
    <property type="component" value="Unassembled WGS sequence"/>
</dbReference>
<accession>A0A9D9EI82</accession>
<sequence>MSILGTILFFIIGMILLIVLGAWIFVRNIMRGFRDGSGRTSNSGRAGSMNSADGSNGGGKEDAPGEDLEDGPGRRYYYNRTKTVDKERAEDVSYEEI</sequence>
<keyword evidence="2" id="KW-1133">Transmembrane helix</keyword>
<dbReference type="EMBL" id="JADIMR010000100">
    <property type="protein sequence ID" value="MBO8447428.1"/>
    <property type="molecule type" value="Genomic_DNA"/>
</dbReference>